<reference evidence="1" key="1">
    <citation type="submission" date="2023-04" db="EMBL/GenBank/DDBJ databases">
        <title>Ambrosiozyma monospora NBRC 10751.</title>
        <authorList>
            <person name="Ichikawa N."/>
            <person name="Sato H."/>
            <person name="Tonouchi N."/>
        </authorList>
    </citation>
    <scope>NUCLEOTIDE SEQUENCE</scope>
    <source>
        <strain evidence="1">NBRC 10751</strain>
    </source>
</reference>
<evidence type="ECO:0000313" key="2">
    <source>
        <dbReference type="Proteomes" id="UP001165064"/>
    </source>
</evidence>
<comment type="caution">
    <text evidence="1">The sequence shown here is derived from an EMBL/GenBank/DDBJ whole genome shotgun (WGS) entry which is preliminary data.</text>
</comment>
<dbReference type="EMBL" id="BSXS01011281">
    <property type="protein sequence ID" value="GMF00131.1"/>
    <property type="molecule type" value="Genomic_DNA"/>
</dbReference>
<keyword evidence="2" id="KW-1185">Reference proteome</keyword>
<name>A0ACB5U2N7_AMBMO</name>
<sequence>MAYHNRQLRSHSKHSPGNAQNITPQTNSKSNSQGNSKANAKANANSGVIELDEGGDSDDIFVPDAMEIATTSDANETNDRIETVCV</sequence>
<evidence type="ECO:0000313" key="1">
    <source>
        <dbReference type="EMBL" id="GMF00131.1"/>
    </source>
</evidence>
<protein>
    <submittedName>
        <fullName evidence="1">Unnamed protein product</fullName>
    </submittedName>
</protein>
<dbReference type="Proteomes" id="UP001165064">
    <property type="component" value="Unassembled WGS sequence"/>
</dbReference>
<proteinExistence type="predicted"/>
<organism evidence="1 2">
    <name type="scientific">Ambrosiozyma monospora</name>
    <name type="common">Yeast</name>
    <name type="synonym">Endomycopsis monosporus</name>
    <dbReference type="NCBI Taxonomy" id="43982"/>
    <lineage>
        <taxon>Eukaryota</taxon>
        <taxon>Fungi</taxon>
        <taxon>Dikarya</taxon>
        <taxon>Ascomycota</taxon>
        <taxon>Saccharomycotina</taxon>
        <taxon>Pichiomycetes</taxon>
        <taxon>Pichiales</taxon>
        <taxon>Pichiaceae</taxon>
        <taxon>Ambrosiozyma</taxon>
    </lineage>
</organism>
<accession>A0ACB5U2N7</accession>
<gene>
    <name evidence="1" type="ORF">Amon02_001092600</name>
</gene>